<accession>A0AAV3SL49</accession>
<dbReference type="KEGG" id="hdo:MUK72_09605"/>
<reference evidence="3" key="2">
    <citation type="submission" date="2022-04" db="EMBL/GenBank/DDBJ databases">
        <title>Sequencing and genomic assembly of Halococcus dombrowskii.</title>
        <authorList>
            <person name="Lim S.W."/>
            <person name="MacLea K.S."/>
        </authorList>
    </citation>
    <scope>NUCLEOTIDE SEQUENCE</scope>
    <source>
        <strain evidence="3">H4</strain>
    </source>
</reference>
<dbReference type="SUPFAM" id="SSF52343">
    <property type="entry name" value="Ferredoxin reductase-like, C-terminal NADP-linked domain"/>
    <property type="match status" value="1"/>
</dbReference>
<dbReference type="EMBL" id="CP095005">
    <property type="protein sequence ID" value="UOO94225.1"/>
    <property type="molecule type" value="Genomic_DNA"/>
</dbReference>
<gene>
    <name evidence="2" type="ORF">GCM10008985_32020</name>
    <name evidence="3" type="ORF">MUK72_09605</name>
</gene>
<dbReference type="InterPro" id="IPR039261">
    <property type="entry name" value="FNR_nucleotide-bd"/>
</dbReference>
<reference evidence="2" key="1">
    <citation type="journal article" date="2014" name="Int. J. Syst. Evol. Microbiol.">
        <title>Complete genome sequence of Corynebacterium casei LMG S-19264T (=DSM 44701T), isolated from a smear-ripened cheese.</title>
        <authorList>
            <consortium name="US DOE Joint Genome Institute (JGI-PGF)"/>
            <person name="Walter F."/>
            <person name="Albersmeier A."/>
            <person name="Kalinowski J."/>
            <person name="Ruckert C."/>
        </authorList>
    </citation>
    <scope>NUCLEOTIDE SEQUENCE</scope>
    <source>
        <strain evidence="2">JCM 12289</strain>
    </source>
</reference>
<dbReference type="Gene3D" id="2.40.30.10">
    <property type="entry name" value="Translation factors"/>
    <property type="match status" value="1"/>
</dbReference>
<evidence type="ECO:0000259" key="1">
    <source>
        <dbReference type="PROSITE" id="PS51384"/>
    </source>
</evidence>
<dbReference type="Proteomes" id="UP000830542">
    <property type="component" value="Chromosome"/>
</dbReference>
<dbReference type="InterPro" id="IPR008333">
    <property type="entry name" value="Cbr1-like_FAD-bd_dom"/>
</dbReference>
<evidence type="ECO:0000313" key="4">
    <source>
        <dbReference type="Proteomes" id="UP000830542"/>
    </source>
</evidence>
<protein>
    <submittedName>
        <fullName evidence="3">FAD-dependent oxidoreductase</fullName>
    </submittedName>
    <submittedName>
        <fullName evidence="2">Ferredoxin--NADP reductase</fullName>
    </submittedName>
</protein>
<dbReference type="AlphaFoldDB" id="A0AAV3SL49"/>
<dbReference type="CDD" id="cd00322">
    <property type="entry name" value="FNR_like"/>
    <property type="match status" value="1"/>
</dbReference>
<evidence type="ECO:0000313" key="3">
    <source>
        <dbReference type="EMBL" id="UOO94225.1"/>
    </source>
</evidence>
<dbReference type="GO" id="GO:0016491">
    <property type="term" value="F:oxidoreductase activity"/>
    <property type="evidence" value="ECO:0007669"/>
    <property type="project" value="InterPro"/>
</dbReference>
<dbReference type="InterPro" id="IPR017927">
    <property type="entry name" value="FAD-bd_FR_type"/>
</dbReference>
<feature type="domain" description="FAD-binding FR-type" evidence="1">
    <location>
        <begin position="1"/>
        <end position="100"/>
    </location>
</feature>
<evidence type="ECO:0000313" key="5">
    <source>
        <dbReference type="Proteomes" id="UP001500962"/>
    </source>
</evidence>
<dbReference type="Pfam" id="PF00970">
    <property type="entry name" value="FAD_binding_6"/>
    <property type="match status" value="1"/>
</dbReference>
<keyword evidence="4" id="KW-1185">Reference proteome</keyword>
<name>A0AAV3SL49_HALDO</name>
<dbReference type="PANTHER" id="PTHR47354:SF5">
    <property type="entry name" value="PROTEIN RFBI"/>
    <property type="match status" value="1"/>
</dbReference>
<dbReference type="Proteomes" id="UP001500962">
    <property type="component" value="Unassembled WGS sequence"/>
</dbReference>
<dbReference type="RefSeq" id="WP_244699481.1">
    <property type="nucleotide sequence ID" value="NZ_BAAADN010000058.1"/>
</dbReference>
<dbReference type="GeneID" id="71762103"/>
<proteinExistence type="predicted"/>
<sequence>MEPTRTRIRAVRDVGPDAIALDLETPAGFDARPGQFVKLSLDVDGERLSRFYTLSSPSVEEAFEITVAVDPEGDVGPKLASLELDDTIVVAGPFGNAYYEDEPRTTVLAGGPGVGPAIGIAERTLADGGDSAVVYRDDDPIHDERLAALDEAGAAVTVLDGDEPMTDAVADALAGTPDEQVLVYGFADFLDAATDALQAAGGDPDRAKVENFG</sequence>
<evidence type="ECO:0000313" key="2">
    <source>
        <dbReference type="EMBL" id="GAA0472867.1"/>
    </source>
</evidence>
<organism evidence="2 5">
    <name type="scientific">Halococcus dombrowskii</name>
    <dbReference type="NCBI Taxonomy" id="179637"/>
    <lineage>
        <taxon>Archaea</taxon>
        <taxon>Methanobacteriati</taxon>
        <taxon>Methanobacteriota</taxon>
        <taxon>Stenosarchaea group</taxon>
        <taxon>Halobacteria</taxon>
        <taxon>Halobacteriales</taxon>
        <taxon>Halococcaceae</taxon>
        <taxon>Halococcus</taxon>
    </lineage>
</organism>
<dbReference type="PROSITE" id="PS51384">
    <property type="entry name" value="FAD_FR"/>
    <property type="match status" value="1"/>
</dbReference>
<reference evidence="2" key="3">
    <citation type="submission" date="2023-12" db="EMBL/GenBank/DDBJ databases">
        <authorList>
            <person name="Sun Q."/>
            <person name="Inoue M."/>
        </authorList>
    </citation>
    <scope>NUCLEOTIDE SEQUENCE</scope>
    <source>
        <strain evidence="2">JCM 12289</strain>
    </source>
</reference>
<dbReference type="InterPro" id="IPR017938">
    <property type="entry name" value="Riboflavin_synthase-like_b-brl"/>
</dbReference>
<dbReference type="InterPro" id="IPR050415">
    <property type="entry name" value="MRET"/>
</dbReference>
<dbReference type="SUPFAM" id="SSF63380">
    <property type="entry name" value="Riboflavin synthase domain-like"/>
    <property type="match status" value="1"/>
</dbReference>
<dbReference type="EMBL" id="BAAADN010000058">
    <property type="protein sequence ID" value="GAA0472867.1"/>
    <property type="molecule type" value="Genomic_DNA"/>
</dbReference>
<dbReference type="PANTHER" id="PTHR47354">
    <property type="entry name" value="NADH OXIDOREDUCTASE HCR"/>
    <property type="match status" value="1"/>
</dbReference>